<feature type="compositionally biased region" description="Low complexity" evidence="1">
    <location>
        <begin position="52"/>
        <end position="80"/>
    </location>
</feature>
<protein>
    <submittedName>
        <fullName evidence="2">Unannotated protein</fullName>
    </submittedName>
</protein>
<feature type="region of interest" description="Disordered" evidence="1">
    <location>
        <begin position="39"/>
        <end position="113"/>
    </location>
</feature>
<reference evidence="2" key="1">
    <citation type="submission" date="2020-05" db="EMBL/GenBank/DDBJ databases">
        <authorList>
            <person name="Chiriac C."/>
            <person name="Salcher M."/>
            <person name="Ghai R."/>
            <person name="Kavagutti S V."/>
        </authorList>
    </citation>
    <scope>NUCLEOTIDE SEQUENCE</scope>
</reference>
<accession>A0A6J7L1F3</accession>
<proteinExistence type="predicted"/>
<dbReference type="AlphaFoldDB" id="A0A6J7L1F3"/>
<sequence length="113" mass="11404">MSAPSARARAKPYIVFDGTSSSPPWCAWCRKRAVDQEKGAGAARGARTEVRAAAPPGAAAPTGTPVAPAGAASPAVSSATDTATPLLHRPARPADPFPDIVLLDRPPPGAVDI</sequence>
<organism evidence="2">
    <name type="scientific">freshwater metagenome</name>
    <dbReference type="NCBI Taxonomy" id="449393"/>
    <lineage>
        <taxon>unclassified sequences</taxon>
        <taxon>metagenomes</taxon>
        <taxon>ecological metagenomes</taxon>
    </lineage>
</organism>
<evidence type="ECO:0000313" key="2">
    <source>
        <dbReference type="EMBL" id="CAB4959544.1"/>
    </source>
</evidence>
<gene>
    <name evidence="2" type="ORF">UFOPK3564_03969</name>
</gene>
<dbReference type="EMBL" id="CAFBMK010000460">
    <property type="protein sequence ID" value="CAB4959544.1"/>
    <property type="molecule type" value="Genomic_DNA"/>
</dbReference>
<name>A0A6J7L1F3_9ZZZZ</name>
<evidence type="ECO:0000256" key="1">
    <source>
        <dbReference type="SAM" id="MobiDB-lite"/>
    </source>
</evidence>